<dbReference type="GO" id="GO:0007156">
    <property type="term" value="P:homophilic cell adhesion via plasma membrane adhesion molecules"/>
    <property type="evidence" value="ECO:0007669"/>
    <property type="project" value="InterPro"/>
</dbReference>
<feature type="domain" description="Cadherin" evidence="3">
    <location>
        <begin position="327"/>
        <end position="428"/>
    </location>
</feature>
<keyword evidence="2" id="KW-1133">Transmembrane helix</keyword>
<protein>
    <recommendedName>
        <fullName evidence="3">Cadherin domain-containing protein</fullName>
    </recommendedName>
</protein>
<accession>K3X1D2</accession>
<dbReference type="EnsemblProtists" id="PYU1_T011031">
    <property type="protein sequence ID" value="PYU1_T011031"/>
    <property type="gene ID" value="PYU1_G011007"/>
</dbReference>
<keyword evidence="1" id="KW-0812">Transmembrane</keyword>
<dbReference type="HOGENOM" id="CLU_273694_0_0_1"/>
<feature type="domain" description="Cadherin" evidence="3">
    <location>
        <begin position="429"/>
        <end position="533"/>
    </location>
</feature>
<dbReference type="STRING" id="431595.K3X1D2"/>
<dbReference type="EMBL" id="GL376590">
    <property type="status" value="NOT_ANNOTATED_CDS"/>
    <property type="molecule type" value="Genomic_DNA"/>
</dbReference>
<name>K3X1D2_GLOUD</name>
<evidence type="ECO:0000313" key="5">
    <source>
        <dbReference type="Proteomes" id="UP000019132"/>
    </source>
</evidence>
<dbReference type="Pfam" id="PF00028">
    <property type="entry name" value="Cadherin"/>
    <property type="match status" value="6"/>
</dbReference>
<dbReference type="CDD" id="cd11304">
    <property type="entry name" value="Cadherin_repeat"/>
    <property type="match status" value="10"/>
</dbReference>
<dbReference type="AlphaFoldDB" id="K3X1D2"/>
<dbReference type="eggNOG" id="KOG4289">
    <property type="taxonomic scope" value="Eukaryota"/>
</dbReference>
<reference evidence="5" key="1">
    <citation type="journal article" date="2010" name="Genome Biol.">
        <title>Genome sequence of the necrotrophic plant pathogen Pythium ultimum reveals original pathogenicity mechanisms and effector repertoire.</title>
        <authorList>
            <person name="Levesque C.A."/>
            <person name="Brouwer H."/>
            <person name="Cano L."/>
            <person name="Hamilton J.P."/>
            <person name="Holt C."/>
            <person name="Huitema E."/>
            <person name="Raffaele S."/>
            <person name="Robideau G.P."/>
            <person name="Thines M."/>
            <person name="Win J."/>
            <person name="Zerillo M.M."/>
            <person name="Beakes G.W."/>
            <person name="Boore J.L."/>
            <person name="Busam D."/>
            <person name="Dumas B."/>
            <person name="Ferriera S."/>
            <person name="Fuerstenberg S.I."/>
            <person name="Gachon C.M."/>
            <person name="Gaulin E."/>
            <person name="Govers F."/>
            <person name="Grenville-Briggs L."/>
            <person name="Horner N."/>
            <person name="Hostetler J."/>
            <person name="Jiang R.H."/>
            <person name="Johnson J."/>
            <person name="Krajaejun T."/>
            <person name="Lin H."/>
            <person name="Meijer H.J."/>
            <person name="Moore B."/>
            <person name="Morris P."/>
            <person name="Phuntmart V."/>
            <person name="Puiu D."/>
            <person name="Shetty J."/>
            <person name="Stajich J.E."/>
            <person name="Tripathy S."/>
            <person name="Wawra S."/>
            <person name="van West P."/>
            <person name="Whitty B.R."/>
            <person name="Coutinho P.M."/>
            <person name="Henrissat B."/>
            <person name="Martin F."/>
            <person name="Thomas P.D."/>
            <person name="Tyler B.M."/>
            <person name="De Vries R.P."/>
            <person name="Kamoun S."/>
            <person name="Yandell M."/>
            <person name="Tisserat N."/>
            <person name="Buell C.R."/>
        </authorList>
    </citation>
    <scope>NUCLEOTIDE SEQUENCE</scope>
    <source>
        <strain evidence="5">DAOM:BR144</strain>
    </source>
</reference>
<evidence type="ECO:0000256" key="2">
    <source>
        <dbReference type="ARBA" id="ARBA00022989"/>
    </source>
</evidence>
<sequence>MITKLEIFAGVNAYGVAGHLSSFILESRLTSSAAFEGFMKFTLTKEVRAVDPDDQDELTFRLFNDGSSAGIFIHPRSGQLSVRADWLDYELVTSHRLTVEVSDKAGLTDTCEVILNVLDTNDAPEFSTGTLKIAENPSEGDHIGVIQFSMIEPNERYTAAILDENCPFRVDVVTSFLVVGDTTKFNHEAAPVVSCTLLVTDDSSQRRSTYHTVSVVVVNVNEAPVLALGQRGYVSENAKRGDSVMFVEVTDPDRSVLWSSTRFRLAESSTFSIDPTSGELTVRSTHELDYETKQEYVVSVQVIDGGHLVAEGSVYVSVVNAEERPTVLPPYRIDVYENGVVPRSIFIVNATDPDNDSNVNLRYQLLGSSPLVTIDYVTGDLTLVQALDYETMPPSIYLAVNVIKPTSGLNTSTIFVVNIVNVNEPPQALSSVIQLVTRENSAAELPVGPAISTKVWDPENNTIAFQLKVSEFSRYFSVDACSGQLRVREGLDYESMPHALSLIVLVHDNIDTSAIVPVSILISVEDVNETPTFLKTEYSFSVAEDRAALSSIGFITAVDLDKGAVLTYALTSTDYLGLFEVDSTTGEISLQLAGMLDFETKARYTLYASVSDGSLISTTRIVIQVTDVNEAPVCVSEVRRIPESAVIGTVVSPRISAFDPDVVDRGLEPKFDLVDSNPSDLFTLVQGALVLLSLNLDYETKSQYEFMFSACDEMNACSKCTLVVHVDDVNEAPVVADVAFQVDENSGGWVHTVYAYDQDANQSASLLFEITEQSVPNLFAIDSFGGKLKILDSTKLNYEAISNHEAWLKIRVTDSGSPRLSGVGKIIALIHDVNEAPVSDPEIQIRVLENAPVGSVVYTWVVSDEDLGQQLTYRIFSGNENQVFGLLDSAIARLSLLKSLNYEIVSEYNLVLVACDPFVACTTSRVRIVVENTNDPPFFYASMDRALSFSVSSQAIEGTVFGILHASDEDVGDIVTFSLEPLDAIFNDLNIRDGRNAIQVNSSTGELSVVSKMALQQLPETMQFALTAKVTDSSSFWDSVNVLVAVVAKNSPPVCTVDVTVLVEENAAEGTQIGFPLKNYVIDEDLGTTVSFILDHPFLGIHPGTGQIFITRYPNFDYETKTLSEANISVLVTDDGAYHDGIGRLSSTCRVYIKSQDVNESPVTANLSLSIAEGT</sequence>
<reference evidence="4" key="3">
    <citation type="submission" date="2015-02" db="UniProtKB">
        <authorList>
            <consortium name="EnsemblProtists"/>
        </authorList>
    </citation>
    <scope>IDENTIFICATION</scope>
    <source>
        <strain evidence="4">DAOM BR144</strain>
    </source>
</reference>
<dbReference type="PROSITE" id="PS50268">
    <property type="entry name" value="CADHERIN_2"/>
    <property type="match status" value="11"/>
</dbReference>
<dbReference type="Gene3D" id="2.60.40.60">
    <property type="entry name" value="Cadherins"/>
    <property type="match status" value="11"/>
</dbReference>
<feature type="domain" description="Cadherin" evidence="3">
    <location>
        <begin position="125"/>
        <end position="226"/>
    </location>
</feature>
<dbReference type="InterPro" id="IPR015919">
    <property type="entry name" value="Cadherin-like_sf"/>
</dbReference>
<dbReference type="SMART" id="SM00112">
    <property type="entry name" value="CA"/>
    <property type="match status" value="11"/>
</dbReference>
<feature type="domain" description="Cadherin" evidence="3">
    <location>
        <begin position="47"/>
        <end position="126"/>
    </location>
</feature>
<dbReference type="PANTHER" id="PTHR24026:SF126">
    <property type="entry name" value="PROTOCADHERIN FAT 4"/>
    <property type="match status" value="1"/>
</dbReference>
<feature type="domain" description="Cadherin" evidence="3">
    <location>
        <begin position="943"/>
        <end position="1055"/>
    </location>
</feature>
<feature type="domain" description="Cadherin" evidence="3">
    <location>
        <begin position="234"/>
        <end position="331"/>
    </location>
</feature>
<feature type="domain" description="Cadherin" evidence="3">
    <location>
        <begin position="1063"/>
        <end position="1164"/>
    </location>
</feature>
<dbReference type="GO" id="GO:0005509">
    <property type="term" value="F:calcium ion binding"/>
    <property type="evidence" value="ECO:0007669"/>
    <property type="project" value="InterPro"/>
</dbReference>
<keyword evidence="5" id="KW-1185">Reference proteome</keyword>
<dbReference type="SUPFAM" id="SSF49313">
    <property type="entry name" value="Cadherin-like"/>
    <property type="match status" value="10"/>
</dbReference>
<feature type="domain" description="Cadherin" evidence="3">
    <location>
        <begin position="839"/>
        <end position="939"/>
    </location>
</feature>
<dbReference type="VEuPathDB" id="FungiDB:PYU1_G011007"/>
<keyword evidence="2" id="KW-0472">Membrane</keyword>
<dbReference type="PRINTS" id="PR00205">
    <property type="entry name" value="CADHERIN"/>
</dbReference>
<proteinExistence type="predicted"/>
<feature type="domain" description="Cadherin" evidence="3">
    <location>
        <begin position="750"/>
        <end position="843"/>
    </location>
</feature>
<reference evidence="5" key="2">
    <citation type="submission" date="2010-04" db="EMBL/GenBank/DDBJ databases">
        <authorList>
            <person name="Buell R."/>
            <person name="Hamilton J."/>
            <person name="Hostetler J."/>
        </authorList>
    </citation>
    <scope>NUCLEOTIDE SEQUENCE [LARGE SCALE GENOMIC DNA]</scope>
    <source>
        <strain evidence="5">DAOM:BR144</strain>
    </source>
</reference>
<dbReference type="PANTHER" id="PTHR24026">
    <property type="entry name" value="FAT ATYPICAL CADHERIN-RELATED"/>
    <property type="match status" value="1"/>
</dbReference>
<dbReference type="InterPro" id="IPR002126">
    <property type="entry name" value="Cadherin-like_dom"/>
</dbReference>
<dbReference type="GO" id="GO:0005886">
    <property type="term" value="C:plasma membrane"/>
    <property type="evidence" value="ECO:0007669"/>
    <property type="project" value="UniProtKB-SubCell"/>
</dbReference>
<feature type="domain" description="Cadherin" evidence="3">
    <location>
        <begin position="534"/>
        <end position="634"/>
    </location>
</feature>
<organism evidence="4 5">
    <name type="scientific">Globisporangium ultimum (strain ATCC 200006 / CBS 805.95 / DAOM BR144)</name>
    <name type="common">Pythium ultimum</name>
    <dbReference type="NCBI Taxonomy" id="431595"/>
    <lineage>
        <taxon>Eukaryota</taxon>
        <taxon>Sar</taxon>
        <taxon>Stramenopiles</taxon>
        <taxon>Oomycota</taxon>
        <taxon>Peronosporomycetes</taxon>
        <taxon>Pythiales</taxon>
        <taxon>Pythiaceae</taxon>
        <taxon>Globisporangium</taxon>
    </lineage>
</organism>
<dbReference type="InParanoid" id="K3X1D2"/>
<evidence type="ECO:0000259" key="3">
    <source>
        <dbReference type="PROSITE" id="PS50268"/>
    </source>
</evidence>
<feature type="domain" description="Cadherin" evidence="3">
    <location>
        <begin position="641"/>
        <end position="735"/>
    </location>
</feature>
<evidence type="ECO:0000256" key="1">
    <source>
        <dbReference type="ARBA" id="ARBA00022692"/>
    </source>
</evidence>
<dbReference type="Proteomes" id="UP000019132">
    <property type="component" value="Unassembled WGS sequence"/>
</dbReference>
<evidence type="ECO:0000313" key="4">
    <source>
        <dbReference type="EnsemblProtists" id="PYU1_T011031"/>
    </source>
</evidence>
<dbReference type="OMA" id="DYENGWI"/>